<evidence type="ECO:0000256" key="1">
    <source>
        <dbReference type="ARBA" id="ARBA00006484"/>
    </source>
</evidence>
<reference evidence="3" key="1">
    <citation type="submission" date="2022-03" db="EMBL/GenBank/DDBJ databases">
        <authorList>
            <person name="Sayadi A."/>
        </authorList>
    </citation>
    <scope>NUCLEOTIDE SEQUENCE</scope>
</reference>
<dbReference type="EMBL" id="CAKOFQ010007270">
    <property type="protein sequence ID" value="CAH1996849.1"/>
    <property type="molecule type" value="Genomic_DNA"/>
</dbReference>
<organism evidence="3 4">
    <name type="scientific">Acanthoscelides obtectus</name>
    <name type="common">Bean weevil</name>
    <name type="synonym">Bruchus obtectus</name>
    <dbReference type="NCBI Taxonomy" id="200917"/>
    <lineage>
        <taxon>Eukaryota</taxon>
        <taxon>Metazoa</taxon>
        <taxon>Ecdysozoa</taxon>
        <taxon>Arthropoda</taxon>
        <taxon>Hexapoda</taxon>
        <taxon>Insecta</taxon>
        <taxon>Pterygota</taxon>
        <taxon>Neoptera</taxon>
        <taxon>Endopterygota</taxon>
        <taxon>Coleoptera</taxon>
        <taxon>Polyphaga</taxon>
        <taxon>Cucujiformia</taxon>
        <taxon>Chrysomeloidea</taxon>
        <taxon>Chrysomelidae</taxon>
        <taxon>Bruchinae</taxon>
        <taxon>Bruchini</taxon>
        <taxon>Acanthoscelides</taxon>
    </lineage>
</organism>
<protein>
    <submittedName>
        <fullName evidence="3">Uncharacterized protein</fullName>
    </submittedName>
</protein>
<dbReference type="Gene3D" id="3.40.50.720">
    <property type="entry name" value="NAD(P)-binding Rossmann-like Domain"/>
    <property type="match status" value="1"/>
</dbReference>
<gene>
    <name evidence="3" type="ORF">ACAOBT_LOCUS23398</name>
</gene>
<dbReference type="InterPro" id="IPR036291">
    <property type="entry name" value="NAD(P)-bd_dom_sf"/>
</dbReference>
<evidence type="ECO:0000313" key="3">
    <source>
        <dbReference type="EMBL" id="CAH1996849.1"/>
    </source>
</evidence>
<evidence type="ECO:0000256" key="2">
    <source>
        <dbReference type="ARBA" id="ARBA00023002"/>
    </source>
</evidence>
<proteinExistence type="inferred from homology"/>
<comment type="similarity">
    <text evidence="1">Belongs to the short-chain dehydrogenases/reductases (SDR) family.</text>
</comment>
<accession>A0A9P0LIR9</accession>
<dbReference type="PANTHER" id="PTHR44229:SF8">
    <property type="entry name" value="ALCOHOL DEHYDROGENASE-RELATED"/>
    <property type="match status" value="1"/>
</dbReference>
<dbReference type="Pfam" id="PF00106">
    <property type="entry name" value="adh_short"/>
    <property type="match status" value="1"/>
</dbReference>
<evidence type="ECO:0000313" key="4">
    <source>
        <dbReference type="Proteomes" id="UP001152888"/>
    </source>
</evidence>
<dbReference type="OrthoDB" id="417891at2759"/>
<sequence>MVMSKFFVRNDFSLRSVCKRMVLFWRRSPSQDYATALEARPQEERNVGKGLTDREEVFLPMRKAIRMEGKVALIMGGTNEIGVLCVREMLTAGVGSVMIADEDEESGKNLVVKLSAEYGPEKTAFIRTNFACDNLLNNAFEKTLEHFQKIDVLVNIANSVGHRNWETEIDKNVKGIVKSTLLGYKYMDASNGGDGGSVLNMVCDRERTLATPYFEGCRHYLVAFGKTMSQQNHINTGVKIVTLFVNVDDVYNQNDGCLEKGRKNECDIPNLIRLARTGSIWTT</sequence>
<dbReference type="InterPro" id="IPR002347">
    <property type="entry name" value="SDR_fam"/>
</dbReference>
<keyword evidence="4" id="KW-1185">Reference proteome</keyword>
<dbReference type="GO" id="GO:0016616">
    <property type="term" value="F:oxidoreductase activity, acting on the CH-OH group of donors, NAD or NADP as acceptor"/>
    <property type="evidence" value="ECO:0007669"/>
    <property type="project" value="TreeGrafter"/>
</dbReference>
<name>A0A9P0LIR9_ACAOB</name>
<dbReference type="SUPFAM" id="SSF51735">
    <property type="entry name" value="NAD(P)-binding Rossmann-fold domains"/>
    <property type="match status" value="1"/>
</dbReference>
<keyword evidence="2" id="KW-0560">Oxidoreductase</keyword>
<comment type="caution">
    <text evidence="3">The sequence shown here is derived from an EMBL/GenBank/DDBJ whole genome shotgun (WGS) entry which is preliminary data.</text>
</comment>
<dbReference type="Proteomes" id="UP001152888">
    <property type="component" value="Unassembled WGS sequence"/>
</dbReference>
<dbReference type="AlphaFoldDB" id="A0A9P0LIR9"/>
<dbReference type="GO" id="GO:0005737">
    <property type="term" value="C:cytoplasm"/>
    <property type="evidence" value="ECO:0007669"/>
    <property type="project" value="TreeGrafter"/>
</dbReference>
<dbReference type="PANTHER" id="PTHR44229">
    <property type="entry name" value="15-HYDROXYPROSTAGLANDIN DEHYDROGENASE [NAD(+)]"/>
    <property type="match status" value="1"/>
</dbReference>